<evidence type="ECO:0000256" key="2">
    <source>
        <dbReference type="SAM" id="SignalP"/>
    </source>
</evidence>
<dbReference type="OrthoDB" id="2554375at2759"/>
<gene>
    <name evidence="3" type="ORF">PSFLO_07277</name>
</gene>
<protein>
    <submittedName>
        <fullName evidence="3">Uncharacterized protein</fullName>
    </submittedName>
</protein>
<feature type="chain" id="PRO_5022866262" evidence="2">
    <location>
        <begin position="24"/>
        <end position="774"/>
    </location>
</feature>
<feature type="compositionally biased region" description="Low complexity" evidence="1">
    <location>
        <begin position="369"/>
        <end position="384"/>
    </location>
</feature>
<evidence type="ECO:0000256" key="1">
    <source>
        <dbReference type="SAM" id="MobiDB-lite"/>
    </source>
</evidence>
<feature type="compositionally biased region" description="Polar residues" evidence="1">
    <location>
        <begin position="748"/>
        <end position="774"/>
    </location>
</feature>
<dbReference type="Proteomes" id="UP000323386">
    <property type="component" value="Unassembled WGS sequence"/>
</dbReference>
<feature type="region of interest" description="Disordered" evidence="1">
    <location>
        <begin position="297"/>
        <end position="333"/>
    </location>
</feature>
<feature type="compositionally biased region" description="Polar residues" evidence="1">
    <location>
        <begin position="303"/>
        <end position="322"/>
    </location>
</feature>
<feature type="compositionally biased region" description="Polar residues" evidence="1">
    <location>
        <begin position="646"/>
        <end position="674"/>
    </location>
</feature>
<sequence>MKFSGSFTAFVVASVATANLAAAAPIGQVNTQATNQTSNSPSIQTSNVDQNNKQNAYSSNRFDVDQSKKFDIDVDNSKKFDVDVDHREKNIDVDVDQRKNDIDIDSTKIVNKPDVGVQAGLQNAYVAKRGGPGGAAFGSQGASANGQGGASHQGQSNHPVVSGAGNSITTGGAQGAENNGIGGTITQSLEQLIQKRLFAAGKQGASADGFGGQSAQGQSNVPVVSGAGNSITTGGQQGSQNNGQGGQITQKLLQQLTSRGLGTMLGFAGGAPAAGGGAPAGPGGGFAQGGQFGSADAFGGLSKQGQSNRPVLSGAGNSLTSGGAQGAENSAKGGNVGQELLQKLGAQKRQLGGFFGGGAPSGGAPGAYGAQGASANGQGGYSSQFQSNRPVVSGYGNSVTTGGAQGATNNGQGGSISQSLEQLLGRDVQGQGQGVGQGTQQFADSNARGGNAYVVGANGPVALDGSARGGYVGQTSGSKQAAGQSATQDASYSAQNNFAARPYFRRAVQGQGQGIGQGTGQYGSAAASGGNAFVAGANGPVYVKTAAQGGAVQQGSASEQQGSQSGTQGLSSTQQNNAAYAPYWRREVQGTSQGSSQSTTQAASSDAKAGDVNVVDVDADRKWFWTHEPEFKYAPQVIDTSAKAGSVSQKSESNQANSQKSGQANKETQSNNVGQARRGVEVTHEFTHDRDHLVTLREFSHDRVQVSRTAKVDRRGIFQGQNGAANAVGGNSADFQNNGGFVTGDGKSFTSGGPQLSNNSGTGGQLSQLLNPQQ</sequence>
<feature type="region of interest" description="Disordered" evidence="1">
    <location>
        <begin position="32"/>
        <end position="62"/>
    </location>
</feature>
<feature type="compositionally biased region" description="Low complexity" evidence="1">
    <location>
        <begin position="228"/>
        <end position="245"/>
    </location>
</feature>
<organism evidence="3 4">
    <name type="scientific">Pseudozyma flocculosa</name>
    <dbReference type="NCBI Taxonomy" id="84751"/>
    <lineage>
        <taxon>Eukaryota</taxon>
        <taxon>Fungi</taxon>
        <taxon>Dikarya</taxon>
        <taxon>Basidiomycota</taxon>
        <taxon>Ustilaginomycotina</taxon>
        <taxon>Ustilaginomycetes</taxon>
        <taxon>Ustilaginales</taxon>
        <taxon>Ustilaginaceae</taxon>
        <taxon>Pseudozyma</taxon>
    </lineage>
</organism>
<feature type="signal peptide" evidence="2">
    <location>
        <begin position="1"/>
        <end position="23"/>
    </location>
</feature>
<accession>A0A5C3FDM7</accession>
<feature type="region of interest" description="Disordered" evidence="1">
    <location>
        <begin position="588"/>
        <end position="609"/>
    </location>
</feature>
<evidence type="ECO:0000313" key="4">
    <source>
        <dbReference type="Proteomes" id="UP000323386"/>
    </source>
</evidence>
<name>A0A5C3FDM7_9BASI</name>
<keyword evidence="4" id="KW-1185">Reference proteome</keyword>
<feature type="compositionally biased region" description="Low complexity" evidence="1">
    <location>
        <begin position="589"/>
        <end position="609"/>
    </location>
</feature>
<dbReference type="EMBL" id="OOIP01000031">
    <property type="protein sequence ID" value="SPO41795.1"/>
    <property type="molecule type" value="Genomic_DNA"/>
</dbReference>
<feature type="compositionally biased region" description="Polar residues" evidence="1">
    <location>
        <begin position="385"/>
        <end position="400"/>
    </location>
</feature>
<feature type="compositionally biased region" description="Polar residues" evidence="1">
    <location>
        <begin position="32"/>
        <end position="61"/>
    </location>
</feature>
<evidence type="ECO:0000313" key="3">
    <source>
        <dbReference type="EMBL" id="SPO41795.1"/>
    </source>
</evidence>
<reference evidence="3 4" key="1">
    <citation type="submission" date="2018-03" db="EMBL/GenBank/DDBJ databases">
        <authorList>
            <person name="Guldener U."/>
        </authorList>
    </citation>
    <scope>NUCLEOTIDE SEQUENCE [LARGE SCALE GENOMIC DNA]</scope>
    <source>
        <strain evidence="3 4">DAOM196992</strain>
    </source>
</reference>
<feature type="region of interest" description="Disordered" evidence="1">
    <location>
        <begin position="204"/>
        <end position="245"/>
    </location>
</feature>
<feature type="region of interest" description="Disordered" evidence="1">
    <location>
        <begin position="369"/>
        <end position="416"/>
    </location>
</feature>
<dbReference type="AlphaFoldDB" id="A0A5C3FDM7"/>
<feature type="region of interest" description="Disordered" evidence="1">
    <location>
        <begin position="553"/>
        <end position="575"/>
    </location>
</feature>
<feature type="region of interest" description="Disordered" evidence="1">
    <location>
        <begin position="136"/>
        <end position="182"/>
    </location>
</feature>
<keyword evidence="2" id="KW-0732">Signal</keyword>
<proteinExistence type="predicted"/>
<feature type="region of interest" description="Disordered" evidence="1">
    <location>
        <begin position="644"/>
        <end position="678"/>
    </location>
</feature>
<feature type="region of interest" description="Disordered" evidence="1">
    <location>
        <begin position="738"/>
        <end position="774"/>
    </location>
</feature>